<keyword evidence="2" id="KW-1185">Reference proteome</keyword>
<dbReference type="OrthoDB" id="793934at2"/>
<sequence>MATRIINLCYRKIIDANAAGIWEQLVFNDTYTEFLMQAQYYNQEKKYTSLAQLVLHVPDAERLHFLVSAACIEYLQQLNERIPDIYNILGNKFLNFKSFHFEIINSDITQRSAHQVAINFYSEPLIWHDSIGSYLLVSQKDAKQPELTDLVKLVPFLSINSLKIIP</sequence>
<proteinExistence type="predicted"/>
<evidence type="ECO:0000313" key="2">
    <source>
        <dbReference type="Proteomes" id="UP000320300"/>
    </source>
</evidence>
<dbReference type="EMBL" id="FXTN01000014">
    <property type="protein sequence ID" value="SMO97484.1"/>
    <property type="molecule type" value="Genomic_DNA"/>
</dbReference>
<evidence type="ECO:0000313" key="1">
    <source>
        <dbReference type="EMBL" id="SMO97484.1"/>
    </source>
</evidence>
<dbReference type="RefSeq" id="WP_142530711.1">
    <property type="nucleotide sequence ID" value="NZ_CBCSJO010000013.1"/>
</dbReference>
<reference evidence="1 2" key="1">
    <citation type="submission" date="2017-05" db="EMBL/GenBank/DDBJ databases">
        <authorList>
            <person name="Varghese N."/>
            <person name="Submissions S."/>
        </authorList>
    </citation>
    <scope>NUCLEOTIDE SEQUENCE [LARGE SCALE GENOMIC DNA]</scope>
    <source>
        <strain evidence="1 2">DSM 19036</strain>
    </source>
</reference>
<dbReference type="AlphaFoldDB" id="A0A521FMX8"/>
<name>A0A521FMX8_9SPHI</name>
<dbReference type="Proteomes" id="UP000320300">
    <property type="component" value="Unassembled WGS sequence"/>
</dbReference>
<protein>
    <submittedName>
        <fullName evidence="1">Uncharacterized protein</fullName>
    </submittedName>
</protein>
<organism evidence="1 2">
    <name type="scientific">Pedobacter westerhofensis</name>
    <dbReference type="NCBI Taxonomy" id="425512"/>
    <lineage>
        <taxon>Bacteria</taxon>
        <taxon>Pseudomonadati</taxon>
        <taxon>Bacteroidota</taxon>
        <taxon>Sphingobacteriia</taxon>
        <taxon>Sphingobacteriales</taxon>
        <taxon>Sphingobacteriaceae</taxon>
        <taxon>Pedobacter</taxon>
    </lineage>
</organism>
<gene>
    <name evidence="1" type="ORF">SAMN06265348_11463</name>
</gene>
<accession>A0A521FMX8</accession>